<dbReference type="PANTHER" id="PTHR17068">
    <property type="entry name" value="MYELOID-ASSOCIATED DIFFERENTIATION MARKER MYADM FAMILY MEMBER"/>
    <property type="match status" value="1"/>
</dbReference>
<feature type="transmembrane region" description="Helical" evidence="9">
    <location>
        <begin position="201"/>
        <end position="224"/>
    </location>
</feature>
<evidence type="ECO:0000256" key="8">
    <source>
        <dbReference type="SAM" id="MobiDB-lite"/>
    </source>
</evidence>
<evidence type="ECO:0000256" key="5">
    <source>
        <dbReference type="ARBA" id="ARBA00023136"/>
    </source>
</evidence>
<feature type="transmembrane region" description="Helical" evidence="9">
    <location>
        <begin position="300"/>
        <end position="322"/>
    </location>
</feature>
<evidence type="ECO:0000256" key="6">
    <source>
        <dbReference type="ARBA" id="ARBA00034721"/>
    </source>
</evidence>
<feature type="domain" description="MARVEL" evidence="10">
    <location>
        <begin position="132"/>
        <end position="264"/>
    </location>
</feature>
<gene>
    <name evidence="11" type="ORF">Celaphus_00015193</name>
</gene>
<organism evidence="11 12">
    <name type="scientific">Cervus elaphus hippelaphus</name>
    <name type="common">European red deer</name>
    <dbReference type="NCBI Taxonomy" id="46360"/>
    <lineage>
        <taxon>Eukaryota</taxon>
        <taxon>Metazoa</taxon>
        <taxon>Chordata</taxon>
        <taxon>Craniata</taxon>
        <taxon>Vertebrata</taxon>
        <taxon>Euteleostomi</taxon>
        <taxon>Mammalia</taxon>
        <taxon>Eutheria</taxon>
        <taxon>Laurasiatheria</taxon>
        <taxon>Artiodactyla</taxon>
        <taxon>Ruminantia</taxon>
        <taxon>Pecora</taxon>
        <taxon>Cervidae</taxon>
        <taxon>Cervinae</taxon>
        <taxon>Cervus</taxon>
    </lineage>
</organism>
<sequence>MSTELLIELIEQPEDQSADVEEDGEQGEHKLEEGEGPRQPVFPFSQVQQDGQCRWDEADGVHGHTPLQGWLVQVQGGVDDEGEDDASHEGLQYLQQAWHGVLGPLPQDPQKTTALLTSVIRVNTWSSSGLSSVTIMGFFFRLLQLLSTCVALSLVASENAWNADLSNWSMFIWCFCFTVTLLSLIVELCKIQEKLSWSWDNFIIAYTCFSALVCLSASIMYPIIHFQLLSYGTQQNHAIAATAFSCIASVAYAVEAVWTCVKTSESFCSFIGLLKKLEITVACAILAFISNTFLYMHHPALVWCVAVYSICFILRVISILRYRCDCHESLPSSSAVFGQTVFSVLLYISAVVLWPLYQFNEQFGGNPQRSGDASCNAGYSVCHWDQQLAVAILTAINLLIYVVDLILSLSHHRALSLFQASDLIHLQSWIFLWWVFSDHCRSSDCDLLDRHSAMSTRWTSPDLDGWVQVCCFLHLPQLFSTHVALLLVVNMGVENRDIGLYWDQAITWPGHHQARTSYSCAFYAMDVAFT</sequence>
<dbReference type="EMBL" id="MKHE01000013">
    <property type="protein sequence ID" value="OWK08929.1"/>
    <property type="molecule type" value="Genomic_DNA"/>
</dbReference>
<reference evidence="11 12" key="1">
    <citation type="journal article" date="2018" name="Mol. Genet. Genomics">
        <title>The red deer Cervus elaphus genome CerEla1.0: sequencing, annotating, genes, and chromosomes.</title>
        <authorList>
            <person name="Bana N.A."/>
            <person name="Nyiri A."/>
            <person name="Nagy J."/>
            <person name="Frank K."/>
            <person name="Nagy T."/>
            <person name="Steger V."/>
            <person name="Schiller M."/>
            <person name="Lakatos P."/>
            <person name="Sugar L."/>
            <person name="Horn P."/>
            <person name="Barta E."/>
            <person name="Orosz L."/>
        </authorList>
    </citation>
    <scope>NUCLEOTIDE SEQUENCE [LARGE SCALE GENOMIC DNA]</scope>
    <source>
        <strain evidence="11">Hungarian</strain>
    </source>
</reference>
<keyword evidence="4 9" id="KW-1133">Transmembrane helix</keyword>
<dbReference type="GO" id="GO:0005886">
    <property type="term" value="C:plasma membrane"/>
    <property type="evidence" value="ECO:0007669"/>
    <property type="project" value="TreeGrafter"/>
</dbReference>
<comment type="similarity">
    <text evidence="6">Belongs to the MAL family.</text>
</comment>
<evidence type="ECO:0000313" key="12">
    <source>
        <dbReference type="Proteomes" id="UP000242450"/>
    </source>
</evidence>
<feature type="domain" description="MARVEL" evidence="10">
    <location>
        <begin position="266"/>
        <end position="413"/>
    </location>
</feature>
<dbReference type="PANTHER" id="PTHR17068:SF3">
    <property type="entry name" value="MYELOID-ASSOCIATED DIFFERENTIATION MARKER"/>
    <property type="match status" value="1"/>
</dbReference>
<dbReference type="InterPro" id="IPR008253">
    <property type="entry name" value="Marvel"/>
</dbReference>
<dbReference type="Pfam" id="PF01284">
    <property type="entry name" value="MARVEL"/>
    <property type="match status" value="1"/>
</dbReference>
<evidence type="ECO:0000259" key="10">
    <source>
        <dbReference type="PROSITE" id="PS51225"/>
    </source>
</evidence>
<evidence type="ECO:0000256" key="1">
    <source>
        <dbReference type="ARBA" id="ARBA00004141"/>
    </source>
</evidence>
<feature type="compositionally biased region" description="Basic and acidic residues" evidence="8">
    <location>
        <begin position="26"/>
        <end position="36"/>
    </location>
</feature>
<keyword evidence="3" id="KW-0677">Repeat</keyword>
<keyword evidence="12" id="KW-1185">Reference proteome</keyword>
<proteinExistence type="inferred from homology"/>
<keyword evidence="2 7" id="KW-0812">Transmembrane</keyword>
<dbReference type="OrthoDB" id="8737882at2759"/>
<feature type="compositionally biased region" description="Acidic residues" evidence="8">
    <location>
        <begin position="11"/>
        <end position="25"/>
    </location>
</feature>
<comment type="caution">
    <text evidence="11">The sequence shown here is derived from an EMBL/GenBank/DDBJ whole genome shotgun (WGS) entry which is preliminary data.</text>
</comment>
<name>A0A212CSD4_CEREH</name>
<dbReference type="PROSITE" id="PS51225">
    <property type="entry name" value="MARVEL"/>
    <property type="match status" value="2"/>
</dbReference>
<comment type="subcellular location">
    <subcellularLocation>
        <location evidence="1">Membrane</location>
        <topology evidence="1">Multi-pass membrane protein</topology>
    </subcellularLocation>
</comment>
<feature type="transmembrane region" description="Helical" evidence="9">
    <location>
        <begin position="273"/>
        <end position="294"/>
    </location>
</feature>
<feature type="transmembrane region" description="Helical" evidence="9">
    <location>
        <begin position="236"/>
        <end position="261"/>
    </location>
</feature>
<evidence type="ECO:0000256" key="9">
    <source>
        <dbReference type="SAM" id="Phobius"/>
    </source>
</evidence>
<feature type="transmembrane region" description="Helical" evidence="9">
    <location>
        <begin position="388"/>
        <end position="407"/>
    </location>
</feature>
<keyword evidence="5 7" id="KW-0472">Membrane</keyword>
<evidence type="ECO:0000256" key="3">
    <source>
        <dbReference type="ARBA" id="ARBA00022737"/>
    </source>
</evidence>
<feature type="transmembrane region" description="Helical" evidence="9">
    <location>
        <begin position="138"/>
        <end position="156"/>
    </location>
</feature>
<feature type="transmembrane region" description="Helical" evidence="9">
    <location>
        <begin position="168"/>
        <end position="189"/>
    </location>
</feature>
<evidence type="ECO:0000256" key="4">
    <source>
        <dbReference type="ARBA" id="ARBA00022989"/>
    </source>
</evidence>
<dbReference type="Proteomes" id="UP000242450">
    <property type="component" value="Chromosome 13"/>
</dbReference>
<feature type="region of interest" description="Disordered" evidence="8">
    <location>
        <begin position="1"/>
        <end position="43"/>
    </location>
</feature>
<protein>
    <recommendedName>
        <fullName evidence="10">MARVEL domain-containing protein</fullName>
    </recommendedName>
</protein>
<dbReference type="AlphaFoldDB" id="A0A212CSD4"/>
<dbReference type="InterPro" id="IPR047123">
    <property type="entry name" value="MYADM-like"/>
</dbReference>
<evidence type="ECO:0000256" key="7">
    <source>
        <dbReference type="PROSITE-ProRule" id="PRU00581"/>
    </source>
</evidence>
<feature type="transmembrane region" description="Helical" evidence="9">
    <location>
        <begin position="334"/>
        <end position="357"/>
    </location>
</feature>
<evidence type="ECO:0000313" key="11">
    <source>
        <dbReference type="EMBL" id="OWK08929.1"/>
    </source>
</evidence>
<dbReference type="GO" id="GO:0005911">
    <property type="term" value="C:cell-cell junction"/>
    <property type="evidence" value="ECO:0007669"/>
    <property type="project" value="TreeGrafter"/>
</dbReference>
<accession>A0A212CSD4</accession>
<evidence type="ECO:0000256" key="2">
    <source>
        <dbReference type="ARBA" id="ARBA00022692"/>
    </source>
</evidence>